<accession>A0ABV7HIT1</accession>
<keyword evidence="1" id="KW-1133">Transmembrane helix</keyword>
<feature type="transmembrane region" description="Helical" evidence="1">
    <location>
        <begin position="1279"/>
        <end position="1298"/>
    </location>
</feature>
<evidence type="ECO:0000313" key="4">
    <source>
        <dbReference type="Proteomes" id="UP001595548"/>
    </source>
</evidence>
<feature type="domain" description="YhdP central" evidence="2">
    <location>
        <begin position="9"/>
        <end position="1324"/>
    </location>
</feature>
<evidence type="ECO:0000313" key="3">
    <source>
        <dbReference type="EMBL" id="MFC3153783.1"/>
    </source>
</evidence>
<gene>
    <name evidence="3" type="ORF">ACFOEB_01080</name>
</gene>
<dbReference type="Pfam" id="PF13116">
    <property type="entry name" value="YhdP"/>
    <property type="match status" value="1"/>
</dbReference>
<reference evidence="4" key="1">
    <citation type="journal article" date="2019" name="Int. J. Syst. Evol. Microbiol.">
        <title>The Global Catalogue of Microorganisms (GCM) 10K type strain sequencing project: providing services to taxonomists for standard genome sequencing and annotation.</title>
        <authorList>
            <consortium name="The Broad Institute Genomics Platform"/>
            <consortium name="The Broad Institute Genome Sequencing Center for Infectious Disease"/>
            <person name="Wu L."/>
            <person name="Ma J."/>
        </authorList>
    </citation>
    <scope>NUCLEOTIDE SEQUENCE [LARGE SCALE GENOMIC DNA]</scope>
    <source>
        <strain evidence="4">KCTC 52141</strain>
    </source>
</reference>
<evidence type="ECO:0000259" key="2">
    <source>
        <dbReference type="Pfam" id="PF13116"/>
    </source>
</evidence>
<sequence length="1336" mass="145481">MLRALGYVLRKLCLILAVAVIALAVLVQAGRSFSYLVADYRQELETLLSEQSGAQVKLTQVSADWSGLQPVLDVQGIEIDALTGERLLAMDSARLRLDIVGSVLAWRPVWGNVELAGGTMAVRQDEQGHWQLQGISNDGARPSGDLHNKILDILLASRRIAFNKMHLDFHFDSGEQIRLNSPSLLLENSGSFHRLLVRVDVAEHPNTLFFLLEGRGDPRDKRFTADAYLQLRDFPANKLIDVLLKKTGLENQQAGGDGDISASLWFGRKIGNDSVSVVGDLTLADVSIPLGDAEASLTHLRTEVSGQFASVKRWHLALQQSLWVLDEDTHLELDLVARRAGAEAPLSAQLSSVNLAKVTQLLQQGELLAAHPTLAALVASLDAKGKIDSLELSAMPGKWADWQLAANLDKVSVGSWNRVPAFSDVSGYVQASARGGFVQIDSRDGFSMAFPGVYQEPMRFDRARGEVAWYLRPDENRVFVNSGPLLLHDGEERAQGYFHLELPWQRNTGPIDLTVYVSAEDIAASQYRKYLPEIVPDDVKRYLERGIGTDNPAVAPHAAFIYRGALNSRDPADHNVALALDIAQGYFNYHPDWPAARNLTGRLLLDNDDLYASFTRGQIYNSDVKNASVTLKDNPVDAGKVLAVTGQLDGIASDGLRILRQSVLRDYVGDTMDTWYLHGDLDAAVDLTIPLTPGAAGSYHNLQIDVDASTFALDNYGLELENFNGRIFYNSDDGLRSERLHGQLFGHETAITLGTEQLAQQSRTLIEVDTRASVKQLAHWSKQPALLFAEGEVPLNVHVELNHRKANPAGDQQPAEFLADGQGGREDDLMAAVGVTADLAGIKVNLPKPLGKSASEPGQLVINYILGKQTALADVHYLDRLRATLHVEPGTQQLLGGAIALGGEPEMLASPTLHFTGQLEQIDLDPWQQVLQRYGDYSRQLLGAAQSGASGAAQLPSLGVPLSVDLHIKEQAVAGISVQDVQLQVRQLTEAWDFMVSSEVLTAELNWPLDQAVPARLNISYLRLPALAANDSESALSSGDTAEHQSLLTGQLLARLRPAEVNIEQLQLGDDHYGRWQFNVQPDPDALVLSDVYGSVRGLSIAGHGEGGGALRWQLEPERTQLKAQLSATDMADVMRQWEAPQSLESESAVYQLALSWPGDPSAFELAKLEGDVATVIGSGRFIRDSAIAGEGLLRLMGLFNFDSLARRLRLDFSDLYKSGLTFDEITGAVHFDAGQMVVAEPVLLRTPSSRMQLTGTVDLVDQTLDTRLVATLPMGGNLTVIAALAAGLPAAAGVFVISKLFEEQMNKVTSLTYSITGDWDDPVTAFDRAAEAEEQ</sequence>
<dbReference type="PANTHER" id="PTHR38690:SF1">
    <property type="entry name" value="PROTEASE"/>
    <property type="match status" value="1"/>
</dbReference>
<dbReference type="InterPro" id="IPR025263">
    <property type="entry name" value="YhdP_central"/>
</dbReference>
<dbReference type="EMBL" id="JBHRTL010000001">
    <property type="protein sequence ID" value="MFC3153783.1"/>
    <property type="molecule type" value="Genomic_DNA"/>
</dbReference>
<keyword evidence="1" id="KW-0472">Membrane</keyword>
<comment type="caution">
    <text evidence="3">The sequence shown here is derived from an EMBL/GenBank/DDBJ whole genome shotgun (WGS) entry which is preliminary data.</text>
</comment>
<dbReference type="PANTHER" id="PTHR38690">
    <property type="entry name" value="PROTEASE-RELATED"/>
    <property type="match status" value="1"/>
</dbReference>
<dbReference type="NCBIfam" id="TIGR02099">
    <property type="entry name" value="YhdP family protein"/>
    <property type="match status" value="1"/>
</dbReference>
<organism evidence="3 4">
    <name type="scientific">Gilvimarinus japonicus</name>
    <dbReference type="NCBI Taxonomy" id="1796469"/>
    <lineage>
        <taxon>Bacteria</taxon>
        <taxon>Pseudomonadati</taxon>
        <taxon>Pseudomonadota</taxon>
        <taxon>Gammaproteobacteria</taxon>
        <taxon>Cellvibrionales</taxon>
        <taxon>Cellvibrionaceae</taxon>
        <taxon>Gilvimarinus</taxon>
    </lineage>
</organism>
<proteinExistence type="predicted"/>
<evidence type="ECO:0000256" key="1">
    <source>
        <dbReference type="SAM" id="Phobius"/>
    </source>
</evidence>
<name>A0ABV7HIT1_9GAMM</name>
<keyword evidence="1" id="KW-0812">Transmembrane</keyword>
<dbReference type="InterPro" id="IPR011836">
    <property type="entry name" value="YhdP"/>
</dbReference>
<keyword evidence="4" id="KW-1185">Reference proteome</keyword>
<protein>
    <submittedName>
        <fullName evidence="3">YhdP family protein</fullName>
    </submittedName>
</protein>
<dbReference type="RefSeq" id="WP_382413731.1">
    <property type="nucleotide sequence ID" value="NZ_AP031500.1"/>
</dbReference>
<dbReference type="Proteomes" id="UP001595548">
    <property type="component" value="Unassembled WGS sequence"/>
</dbReference>